<gene>
    <name evidence="1" type="ORF">SAMN06296378_2231</name>
</gene>
<evidence type="ECO:0008006" key="3">
    <source>
        <dbReference type="Google" id="ProtNLM"/>
    </source>
</evidence>
<dbReference type="AlphaFoldDB" id="A0A2C8ZWW0"/>
<accession>A0A2C8ZWW0</accession>
<dbReference type="Proteomes" id="UP000219440">
    <property type="component" value="Unassembled WGS sequence"/>
</dbReference>
<dbReference type="Pfam" id="PF10094">
    <property type="entry name" value="DUF2332"/>
    <property type="match status" value="1"/>
</dbReference>
<dbReference type="InterPro" id="IPR011200">
    <property type="entry name" value="UCP012608"/>
</dbReference>
<evidence type="ECO:0000313" key="1">
    <source>
        <dbReference type="EMBL" id="SOE70447.1"/>
    </source>
</evidence>
<keyword evidence="2" id="KW-1185">Reference proteome</keyword>
<evidence type="ECO:0000313" key="2">
    <source>
        <dbReference type="Proteomes" id="UP000219440"/>
    </source>
</evidence>
<organism evidence="1 2">
    <name type="scientific">Salinibacterium xinjiangense</name>
    <dbReference type="NCBI Taxonomy" id="386302"/>
    <lineage>
        <taxon>Bacteria</taxon>
        <taxon>Bacillati</taxon>
        <taxon>Actinomycetota</taxon>
        <taxon>Actinomycetes</taxon>
        <taxon>Micrococcales</taxon>
        <taxon>Microbacteriaceae</taxon>
        <taxon>Salinibacterium</taxon>
    </lineage>
</organism>
<name>A0A2C8ZWW0_9MICO</name>
<protein>
    <recommendedName>
        <fullName evidence="3">DUF2332 domain-containing protein</fullName>
    </recommendedName>
</protein>
<dbReference type="RefSeq" id="WP_229671367.1">
    <property type="nucleotide sequence ID" value="NZ_BMLC01000003.1"/>
</dbReference>
<sequence length="326" mass="35363">MEPVDDAGPTTAERYRSFAEIDGLGQSAIYAEWAFGVAADPTIIDLIEQLPPAKRQVNLVFAAARAAGAATGGYLEFRMWMLEHWATVRGIALARSTQTNEAARCGVLLPLLASLQQPIALIEVGASAGLCLFPDRYSYRYGDTELHPVDGPSEVVISPKISGEVPVPRRMPQVVWRAGIDLNPLGVDDPVEMAWLEALIWPEHGERRRRLRSAVRVAQQEPPRIVRSDALSGLAALAAEAPPDATLVIFHSAVLAYFPKQDRDAFVRLVTGLPGHWISNEGQTVTPGVQERLARQPADPALFLVAMDGNPVAFAGGHGQSLDWID</sequence>
<dbReference type="EMBL" id="OCST01000004">
    <property type="protein sequence ID" value="SOE70447.1"/>
    <property type="molecule type" value="Genomic_DNA"/>
</dbReference>
<proteinExistence type="predicted"/>
<reference evidence="1 2" key="1">
    <citation type="submission" date="2017-09" db="EMBL/GenBank/DDBJ databases">
        <authorList>
            <person name="Ehlers B."/>
            <person name="Leendertz F.H."/>
        </authorList>
    </citation>
    <scope>NUCLEOTIDE SEQUENCE [LARGE SCALE GENOMIC DNA]</scope>
    <source>
        <strain evidence="1 2">CGMCC 1.05381</strain>
    </source>
</reference>